<comment type="caution">
    <text evidence="2">The sequence shown here is derived from an EMBL/GenBank/DDBJ whole genome shotgun (WGS) entry which is preliminary data.</text>
</comment>
<sequence>MQISDQPRFHPNKRAPGSDYRAAPMRKHIAPPCRRIGVRTAGLVWRLSPVPTRERSRPVLLVASCCFITSNALRLKNNNKERPPACRKGKNVRISPSDGSLLTDKTHPAAFPGPFSFFYSTPSTSVTLTVRAHLSICNSNYCKEAWLSFFLSRVEERCVPDVRV</sequence>
<keyword evidence="3" id="KW-1185">Reference proteome</keyword>
<evidence type="ECO:0000256" key="1">
    <source>
        <dbReference type="SAM" id="MobiDB-lite"/>
    </source>
</evidence>
<name>A0ABV0MNS4_9TELE</name>
<proteinExistence type="predicted"/>
<accession>A0ABV0MNS4</accession>
<protein>
    <submittedName>
        <fullName evidence="2">Uncharacterized protein</fullName>
    </submittedName>
</protein>
<gene>
    <name evidence="2" type="ORF">GOODEAATRI_002598</name>
</gene>
<evidence type="ECO:0000313" key="2">
    <source>
        <dbReference type="EMBL" id="MEQ2160750.1"/>
    </source>
</evidence>
<dbReference type="Proteomes" id="UP001476798">
    <property type="component" value="Unassembled WGS sequence"/>
</dbReference>
<dbReference type="EMBL" id="JAHRIO010010090">
    <property type="protein sequence ID" value="MEQ2160750.1"/>
    <property type="molecule type" value="Genomic_DNA"/>
</dbReference>
<evidence type="ECO:0000313" key="3">
    <source>
        <dbReference type="Proteomes" id="UP001476798"/>
    </source>
</evidence>
<reference evidence="2 3" key="1">
    <citation type="submission" date="2021-06" db="EMBL/GenBank/DDBJ databases">
        <authorList>
            <person name="Palmer J.M."/>
        </authorList>
    </citation>
    <scope>NUCLEOTIDE SEQUENCE [LARGE SCALE GENOMIC DNA]</scope>
    <source>
        <strain evidence="2 3">GA_2019</strain>
        <tissue evidence="2">Muscle</tissue>
    </source>
</reference>
<organism evidence="2 3">
    <name type="scientific">Goodea atripinnis</name>
    <dbReference type="NCBI Taxonomy" id="208336"/>
    <lineage>
        <taxon>Eukaryota</taxon>
        <taxon>Metazoa</taxon>
        <taxon>Chordata</taxon>
        <taxon>Craniata</taxon>
        <taxon>Vertebrata</taxon>
        <taxon>Euteleostomi</taxon>
        <taxon>Actinopterygii</taxon>
        <taxon>Neopterygii</taxon>
        <taxon>Teleostei</taxon>
        <taxon>Neoteleostei</taxon>
        <taxon>Acanthomorphata</taxon>
        <taxon>Ovalentaria</taxon>
        <taxon>Atherinomorphae</taxon>
        <taxon>Cyprinodontiformes</taxon>
        <taxon>Goodeidae</taxon>
        <taxon>Goodea</taxon>
    </lineage>
</organism>
<feature type="region of interest" description="Disordered" evidence="1">
    <location>
        <begin position="1"/>
        <end position="23"/>
    </location>
</feature>